<dbReference type="PANTHER" id="PTHR40252:SF2">
    <property type="entry name" value="BLR0328 PROTEIN"/>
    <property type="match status" value="1"/>
</dbReference>
<dbReference type="AlphaFoldDB" id="A0A081C5C0"/>
<evidence type="ECO:0000259" key="2">
    <source>
        <dbReference type="SMART" id="SM01204"/>
    </source>
</evidence>
<feature type="domain" description="FIST C-domain" evidence="2">
    <location>
        <begin position="230"/>
        <end position="369"/>
    </location>
</feature>
<organism evidence="3">
    <name type="scientific">Vecturithrix granuli</name>
    <dbReference type="NCBI Taxonomy" id="1499967"/>
    <lineage>
        <taxon>Bacteria</taxon>
        <taxon>Candidatus Moduliflexota</taxon>
        <taxon>Candidatus Vecturitrichia</taxon>
        <taxon>Candidatus Vecturitrichales</taxon>
        <taxon>Candidatus Vecturitrichaceae</taxon>
        <taxon>Candidatus Vecturithrix</taxon>
    </lineage>
</organism>
<dbReference type="eggNOG" id="COG3287">
    <property type="taxonomic scope" value="Bacteria"/>
</dbReference>
<reference evidence="3" key="1">
    <citation type="journal article" date="2015" name="PeerJ">
        <title>First genomic representation of candidate bacterial phylum KSB3 points to enhanced environmental sensing as a trigger of wastewater bulking.</title>
        <authorList>
            <person name="Sekiguchi Y."/>
            <person name="Ohashi A."/>
            <person name="Parks D.H."/>
            <person name="Yamauchi T."/>
            <person name="Tyson G.W."/>
            <person name="Hugenholtz P."/>
        </authorList>
    </citation>
    <scope>NUCLEOTIDE SEQUENCE [LARGE SCALE GENOMIC DNA]</scope>
</reference>
<dbReference type="InterPro" id="IPR013702">
    <property type="entry name" value="FIST_domain_N"/>
</dbReference>
<evidence type="ECO:0000313" key="3">
    <source>
        <dbReference type="EMBL" id="GAK59775.1"/>
    </source>
</evidence>
<dbReference type="Pfam" id="PF10442">
    <property type="entry name" value="FIST_C"/>
    <property type="match status" value="1"/>
</dbReference>
<feature type="domain" description="FIST" evidence="1">
    <location>
        <begin position="26"/>
        <end position="229"/>
    </location>
</feature>
<dbReference type="InterPro" id="IPR019494">
    <property type="entry name" value="FIST_C"/>
</dbReference>
<protein>
    <submittedName>
        <fullName evidence="3">Uncharacterized protein</fullName>
    </submittedName>
</protein>
<name>A0A081C5C0_VECG1</name>
<proteinExistence type="predicted"/>
<dbReference type="Proteomes" id="UP000030661">
    <property type="component" value="Unassembled WGS sequence"/>
</dbReference>
<keyword evidence="4" id="KW-1185">Reference proteome</keyword>
<dbReference type="SMART" id="SM00897">
    <property type="entry name" value="FIST"/>
    <property type="match status" value="1"/>
</dbReference>
<dbReference type="PANTHER" id="PTHR40252">
    <property type="entry name" value="BLR0328 PROTEIN"/>
    <property type="match status" value="1"/>
</dbReference>
<accession>A0A081C5C0</accession>
<sequence>MQIEQRTWTEAHGWAPELPGGLSESARLMLVFGATSVLRKQQLLEQVKRYYPHAHILGCSTAGEICGTRVSDDSLVITAVSFQHTSFRGAQIELSQVMDSFQAGKHLAQAIPPSVPSETSADKAEELVHILVLSDGLHVNGSDLVRGLTEYLPEKVTVTGGLAGDGARFGETCVFWDQPPARDVVAALGFYGKRLRIGFGSLGGWDSFGPERLITHSKGNVLYEMDGHSALGLYKKYLGEHAKELPAAGLLFPLSIRTRPGEIGVVRTILSVDEQEQSMTFAGDVPEGAYARLMKANFDRLIDGAIGAAHTSCQTIGSISPDLAILISCVGRKLVLRQRIEEEVEGVRDVLGEHTALTGFYSYGEISPFTLGSKCELHNQTMTITTFSEE</sequence>
<dbReference type="EMBL" id="DF820470">
    <property type="protein sequence ID" value="GAK59775.1"/>
    <property type="molecule type" value="Genomic_DNA"/>
</dbReference>
<evidence type="ECO:0000313" key="4">
    <source>
        <dbReference type="Proteomes" id="UP000030661"/>
    </source>
</evidence>
<dbReference type="HOGENOM" id="CLU_052774_2_0_0"/>
<dbReference type="SMART" id="SM01204">
    <property type="entry name" value="FIST_C"/>
    <property type="match status" value="1"/>
</dbReference>
<dbReference type="Pfam" id="PF08495">
    <property type="entry name" value="FIST"/>
    <property type="match status" value="1"/>
</dbReference>
<dbReference type="STRING" id="1499967.U27_06760"/>
<gene>
    <name evidence="3" type="ORF">U27_06760</name>
</gene>
<evidence type="ECO:0000259" key="1">
    <source>
        <dbReference type="SMART" id="SM00897"/>
    </source>
</evidence>